<evidence type="ECO:0008006" key="4">
    <source>
        <dbReference type="Google" id="ProtNLM"/>
    </source>
</evidence>
<keyword evidence="1" id="KW-0472">Membrane</keyword>
<dbReference type="Pfam" id="PF13689">
    <property type="entry name" value="DUF4154"/>
    <property type="match status" value="1"/>
</dbReference>
<dbReference type="InterPro" id="IPR025293">
    <property type="entry name" value="YfiR/HmsC-like"/>
</dbReference>
<comment type="caution">
    <text evidence="2">The sequence shown here is derived from an EMBL/GenBank/DDBJ whole genome shotgun (WGS) entry which is preliminary data.</text>
</comment>
<organism evidence="2 3">
    <name type="scientific">Biformimicrobium ophioploci</name>
    <dbReference type="NCBI Taxonomy" id="3036711"/>
    <lineage>
        <taxon>Bacteria</taxon>
        <taxon>Pseudomonadati</taxon>
        <taxon>Pseudomonadota</taxon>
        <taxon>Gammaproteobacteria</taxon>
        <taxon>Cellvibrionales</taxon>
        <taxon>Microbulbiferaceae</taxon>
        <taxon>Biformimicrobium</taxon>
    </lineage>
</organism>
<keyword evidence="1" id="KW-1133">Transmembrane helix</keyword>
<sequence length="209" mass="23410">MGNDRVDTVIAINSTFVQNPLYAGRPREISLLTFLFFSLILALLAAQPARASVSDSDTGRRLIVDYTMHMAHHVEWPLEVFVGTNAPFRICMMGQDFLGEALADRLKFHRVRQRKVELQYLAADDHRGARKCQILLVGERSPDGVAELAQDLDFFPVLTISDMPKFANYGGMVGFVEQGSMVSLQFNKVQIRNAELKYSSSIARLAKSN</sequence>
<evidence type="ECO:0000256" key="1">
    <source>
        <dbReference type="SAM" id="Phobius"/>
    </source>
</evidence>
<name>A0ABQ6LYH8_9GAMM</name>
<protein>
    <recommendedName>
        <fullName evidence="4">YfiR family protein</fullName>
    </recommendedName>
</protein>
<dbReference type="EMBL" id="BSYJ01000003">
    <property type="protein sequence ID" value="GMG87106.1"/>
    <property type="molecule type" value="Genomic_DNA"/>
</dbReference>
<accession>A0ABQ6LYH8</accession>
<feature type="transmembrane region" description="Helical" evidence="1">
    <location>
        <begin position="29"/>
        <end position="46"/>
    </location>
</feature>
<dbReference type="Proteomes" id="UP001224392">
    <property type="component" value="Unassembled WGS sequence"/>
</dbReference>
<dbReference type="RefSeq" id="WP_285763746.1">
    <property type="nucleotide sequence ID" value="NZ_BSYJ01000003.1"/>
</dbReference>
<gene>
    <name evidence="2" type="ORF">MNKW57_14270</name>
</gene>
<keyword evidence="1" id="KW-0812">Transmembrane</keyword>
<reference evidence="2 3" key="1">
    <citation type="submission" date="2023-04" db="EMBL/GenBank/DDBJ databases">
        <title>Marinobulbifer ophiurae gen. nov., sp. Nov., isolate from tissue of brittle star Ophioplocus japonicus.</title>
        <authorList>
            <person name="Kawano K."/>
            <person name="Sawayama S."/>
            <person name="Nakagawa S."/>
        </authorList>
    </citation>
    <scope>NUCLEOTIDE SEQUENCE [LARGE SCALE GENOMIC DNA]</scope>
    <source>
        <strain evidence="2 3">NKW57</strain>
    </source>
</reference>
<proteinExistence type="predicted"/>
<evidence type="ECO:0000313" key="3">
    <source>
        <dbReference type="Proteomes" id="UP001224392"/>
    </source>
</evidence>
<evidence type="ECO:0000313" key="2">
    <source>
        <dbReference type="EMBL" id="GMG87106.1"/>
    </source>
</evidence>
<keyword evidence="3" id="KW-1185">Reference proteome</keyword>